<organism evidence="1">
    <name type="scientific">Cucumis melo</name>
    <name type="common">Muskmelon</name>
    <dbReference type="NCBI Taxonomy" id="3656"/>
    <lineage>
        <taxon>Eukaryota</taxon>
        <taxon>Viridiplantae</taxon>
        <taxon>Streptophyta</taxon>
        <taxon>Embryophyta</taxon>
        <taxon>Tracheophyta</taxon>
        <taxon>Spermatophyta</taxon>
        <taxon>Magnoliopsida</taxon>
        <taxon>eudicotyledons</taxon>
        <taxon>Gunneridae</taxon>
        <taxon>Pentapetalae</taxon>
        <taxon>rosids</taxon>
        <taxon>fabids</taxon>
        <taxon>Cucurbitales</taxon>
        <taxon>Cucurbitaceae</taxon>
        <taxon>Benincaseae</taxon>
        <taxon>Cucumis</taxon>
    </lineage>
</organism>
<name>A0A9I9E9B3_CUCME</name>
<dbReference type="EnsemblPlants" id="MELO3C030591.2.1">
    <property type="protein sequence ID" value="MELO3C030591.2.1"/>
    <property type="gene ID" value="MELO3C030591.2"/>
</dbReference>
<dbReference type="Gramene" id="MELO3C030591.2.1">
    <property type="protein sequence ID" value="MELO3C030591.2.1"/>
    <property type="gene ID" value="MELO3C030591.2"/>
</dbReference>
<evidence type="ECO:0000313" key="1">
    <source>
        <dbReference type="EnsemblPlants" id="MELO3C030591.2.1"/>
    </source>
</evidence>
<sequence length="110" mass="12897">MPPSQLAQCVTMHWNISSQDELQKKPTCLTSTPSTRLNPRTEKMTIAVHRIHFSPSSPFSYPVNRRHPPLYPVLRFNRRHLHFPTLSLAAVLHPIFRFPSRLNRRTNIYI</sequence>
<accession>A0A9I9E9B3</accession>
<dbReference type="AlphaFoldDB" id="A0A9I9E9B3"/>
<protein>
    <submittedName>
        <fullName evidence="1">Uncharacterized protein</fullName>
    </submittedName>
</protein>
<reference evidence="1" key="1">
    <citation type="submission" date="2023-03" db="UniProtKB">
        <authorList>
            <consortium name="EnsemblPlants"/>
        </authorList>
    </citation>
    <scope>IDENTIFICATION</scope>
</reference>
<proteinExistence type="predicted"/>